<keyword evidence="10" id="KW-1185">Reference proteome</keyword>
<keyword evidence="5" id="KW-0206">Cytoskeleton</keyword>
<feature type="signal peptide" evidence="8">
    <location>
        <begin position="1"/>
        <end position="22"/>
    </location>
</feature>
<keyword evidence="4" id="KW-0969">Cilium</keyword>
<proteinExistence type="predicted"/>
<feature type="region of interest" description="Disordered" evidence="7">
    <location>
        <begin position="219"/>
        <end position="245"/>
    </location>
</feature>
<gene>
    <name evidence="9" type="ORF">HG15A2_16800</name>
</gene>
<feature type="compositionally biased region" description="Polar residues" evidence="7">
    <location>
        <begin position="365"/>
        <end position="377"/>
    </location>
</feature>
<organism evidence="9 10">
    <name type="scientific">Adhaeretor mobilis</name>
    <dbReference type="NCBI Taxonomy" id="1930276"/>
    <lineage>
        <taxon>Bacteria</taxon>
        <taxon>Pseudomonadati</taxon>
        <taxon>Planctomycetota</taxon>
        <taxon>Planctomycetia</taxon>
        <taxon>Pirellulales</taxon>
        <taxon>Lacipirellulaceae</taxon>
        <taxon>Adhaeretor</taxon>
    </lineage>
</organism>
<dbReference type="EMBL" id="CP036263">
    <property type="protein sequence ID" value="QDS98404.1"/>
    <property type="molecule type" value="Genomic_DNA"/>
</dbReference>
<keyword evidence="8" id="KW-0732">Signal</keyword>
<reference evidence="9 10" key="1">
    <citation type="submission" date="2019-02" db="EMBL/GenBank/DDBJ databases">
        <title>Deep-cultivation of Planctomycetes and their phenomic and genomic characterization uncovers novel biology.</title>
        <authorList>
            <person name="Wiegand S."/>
            <person name="Jogler M."/>
            <person name="Boedeker C."/>
            <person name="Pinto D."/>
            <person name="Vollmers J."/>
            <person name="Rivas-Marin E."/>
            <person name="Kohn T."/>
            <person name="Peeters S.H."/>
            <person name="Heuer A."/>
            <person name="Rast P."/>
            <person name="Oberbeckmann S."/>
            <person name="Bunk B."/>
            <person name="Jeske O."/>
            <person name="Meyerdierks A."/>
            <person name="Storesund J.E."/>
            <person name="Kallscheuer N."/>
            <person name="Luecker S."/>
            <person name="Lage O.M."/>
            <person name="Pohl T."/>
            <person name="Merkel B.J."/>
            <person name="Hornburger P."/>
            <person name="Mueller R.-W."/>
            <person name="Bruemmer F."/>
            <person name="Labrenz M."/>
            <person name="Spormann A.M."/>
            <person name="Op den Camp H."/>
            <person name="Overmann J."/>
            <person name="Amann R."/>
            <person name="Jetten M.S.M."/>
            <person name="Mascher T."/>
            <person name="Medema M.H."/>
            <person name="Devos D.P."/>
            <person name="Kaster A.-K."/>
            <person name="Ovreas L."/>
            <person name="Rohde M."/>
            <person name="Galperin M.Y."/>
            <person name="Jogler C."/>
        </authorList>
    </citation>
    <scope>NUCLEOTIDE SEQUENCE [LARGE SCALE GENOMIC DNA]</scope>
    <source>
        <strain evidence="9 10">HG15A2</strain>
    </source>
</reference>
<evidence type="ECO:0000256" key="3">
    <source>
        <dbReference type="ARBA" id="ARBA00022794"/>
    </source>
</evidence>
<evidence type="ECO:0000256" key="5">
    <source>
        <dbReference type="ARBA" id="ARBA00023212"/>
    </source>
</evidence>
<evidence type="ECO:0000313" key="9">
    <source>
        <dbReference type="EMBL" id="QDS98404.1"/>
    </source>
</evidence>
<dbReference type="InterPro" id="IPR021897">
    <property type="entry name" value="FAP206"/>
</dbReference>
<name>A0A517MU47_9BACT</name>
<feature type="region of interest" description="Disordered" evidence="7">
    <location>
        <begin position="353"/>
        <end position="377"/>
    </location>
</feature>
<keyword evidence="3" id="KW-0970">Cilium biogenesis/degradation</keyword>
<protein>
    <submittedName>
        <fullName evidence="9">YHS domain protein</fullName>
    </submittedName>
</protein>
<dbReference type="Proteomes" id="UP000319852">
    <property type="component" value="Chromosome"/>
</dbReference>
<evidence type="ECO:0000256" key="7">
    <source>
        <dbReference type="SAM" id="MobiDB-lite"/>
    </source>
</evidence>
<dbReference type="OrthoDB" id="272239at2"/>
<evidence type="ECO:0000256" key="1">
    <source>
        <dbReference type="ARBA" id="ARBA00004430"/>
    </source>
</evidence>
<comment type="subcellular location">
    <subcellularLocation>
        <location evidence="1">Cytoplasm</location>
        <location evidence="1">Cytoskeleton</location>
        <location evidence="1">Cilium axoneme</location>
    </subcellularLocation>
</comment>
<sequence precursor="true">MVRRLLLLPFLLSLATGPYAYAQSSSRGMPRPGAADVSRPNPFLPQTSKAQPKNLACAGYCAVSLVNEGNWLPGEAKLHAVYDGHLYKFADARKQAIFAADPGRYAPALSGDCVVTYAEGGKRTPGELRYGIVHGERLLFFADVQRLEQFKKSPESYLDADLVLTGKCPLTLLTEQREIAGLPASEVSHNGLRYRFADLQLRARFLADPMPFQRALGIEPATEEFGSKPESTDQPDSPTRLSTQSPVSMNGFCPVSLLSEGAWKRGLPSQKASFQGHNFHFASSEAKRTFEENPERFAPAAQGNCLVTQHEMGRRVLGSVYHAAESQGQLYLMAGADEKEKFLASPERYVRNTKRDKKADKLSVGVQNESKLPSTTTANANALRNRSDSLWQAIVPKNAALPENSAR</sequence>
<feature type="compositionally biased region" description="Polar residues" evidence="7">
    <location>
        <begin position="232"/>
        <end position="245"/>
    </location>
</feature>
<keyword evidence="6" id="KW-0966">Cell projection</keyword>
<dbReference type="GO" id="GO:0030030">
    <property type="term" value="P:cell projection organization"/>
    <property type="evidence" value="ECO:0007669"/>
    <property type="project" value="UniProtKB-KW"/>
</dbReference>
<evidence type="ECO:0000256" key="4">
    <source>
        <dbReference type="ARBA" id="ARBA00023069"/>
    </source>
</evidence>
<dbReference type="PANTHER" id="PTHR21442:SF0">
    <property type="entry name" value="CILIA- AND FLAGELLA-ASSOCIATED PROTEIN 206"/>
    <property type="match status" value="1"/>
</dbReference>
<dbReference type="AlphaFoldDB" id="A0A517MU47"/>
<dbReference type="KEGG" id="amob:HG15A2_16800"/>
<dbReference type="PANTHER" id="PTHR21442">
    <property type="entry name" value="CILIA- AND FLAGELLA-ASSOCIATED PROTEIN 206"/>
    <property type="match status" value="1"/>
</dbReference>
<feature type="chain" id="PRO_5022174474" evidence="8">
    <location>
        <begin position="23"/>
        <end position="407"/>
    </location>
</feature>
<accession>A0A517MU47</accession>
<evidence type="ECO:0000313" key="10">
    <source>
        <dbReference type="Proteomes" id="UP000319852"/>
    </source>
</evidence>
<evidence type="ECO:0000256" key="6">
    <source>
        <dbReference type="ARBA" id="ARBA00023273"/>
    </source>
</evidence>
<feature type="region of interest" description="Disordered" evidence="7">
    <location>
        <begin position="26"/>
        <end position="47"/>
    </location>
</feature>
<evidence type="ECO:0000256" key="2">
    <source>
        <dbReference type="ARBA" id="ARBA00022490"/>
    </source>
</evidence>
<keyword evidence="2" id="KW-0963">Cytoplasm</keyword>
<dbReference type="RefSeq" id="WP_145059528.1">
    <property type="nucleotide sequence ID" value="NZ_CP036263.1"/>
</dbReference>
<evidence type="ECO:0000256" key="8">
    <source>
        <dbReference type="SAM" id="SignalP"/>
    </source>
</evidence>